<evidence type="ECO:0000313" key="2">
    <source>
        <dbReference type="EMBL" id="HIQ67077.1"/>
    </source>
</evidence>
<dbReference type="Proteomes" id="UP000886796">
    <property type="component" value="Unassembled WGS sequence"/>
</dbReference>
<dbReference type="InterPro" id="IPR029044">
    <property type="entry name" value="Nucleotide-diphossugar_trans"/>
</dbReference>
<protein>
    <submittedName>
        <fullName evidence="2">Glycosyltransferase</fullName>
    </submittedName>
</protein>
<dbReference type="Pfam" id="PF00535">
    <property type="entry name" value="Glycos_transf_2"/>
    <property type="match status" value="1"/>
</dbReference>
<reference evidence="2" key="1">
    <citation type="submission" date="2020-10" db="EMBL/GenBank/DDBJ databases">
        <authorList>
            <person name="Gilroy R."/>
        </authorList>
    </citation>
    <scope>NUCLEOTIDE SEQUENCE</scope>
    <source>
        <strain evidence="2">13361</strain>
    </source>
</reference>
<dbReference type="CDD" id="cd00761">
    <property type="entry name" value="Glyco_tranf_GTA_type"/>
    <property type="match status" value="1"/>
</dbReference>
<name>A0A9D0Z113_9FIRM</name>
<accession>A0A9D0Z113</accession>
<dbReference type="AlphaFoldDB" id="A0A9D0Z113"/>
<evidence type="ECO:0000259" key="1">
    <source>
        <dbReference type="Pfam" id="PF00535"/>
    </source>
</evidence>
<dbReference type="SUPFAM" id="SSF53448">
    <property type="entry name" value="Nucleotide-diphospho-sugar transferases"/>
    <property type="match status" value="1"/>
</dbReference>
<dbReference type="EMBL" id="DVFK01000015">
    <property type="protein sequence ID" value="HIQ67077.1"/>
    <property type="molecule type" value="Genomic_DNA"/>
</dbReference>
<reference evidence="2" key="2">
    <citation type="journal article" date="2021" name="PeerJ">
        <title>Extensive microbial diversity within the chicken gut microbiome revealed by metagenomics and culture.</title>
        <authorList>
            <person name="Gilroy R."/>
            <person name="Ravi A."/>
            <person name="Getino M."/>
            <person name="Pursley I."/>
            <person name="Horton D.L."/>
            <person name="Alikhan N.F."/>
            <person name="Baker D."/>
            <person name="Gharbi K."/>
            <person name="Hall N."/>
            <person name="Watson M."/>
            <person name="Adriaenssens E.M."/>
            <person name="Foster-Nyarko E."/>
            <person name="Jarju S."/>
            <person name="Secka A."/>
            <person name="Antonio M."/>
            <person name="Oren A."/>
            <person name="Chaudhuri R.R."/>
            <person name="La Ragione R."/>
            <person name="Hildebrand F."/>
            <person name="Pallen M.J."/>
        </authorList>
    </citation>
    <scope>NUCLEOTIDE SEQUENCE</scope>
    <source>
        <strain evidence="2">13361</strain>
    </source>
</reference>
<dbReference type="InterPro" id="IPR001173">
    <property type="entry name" value="Glyco_trans_2-like"/>
</dbReference>
<comment type="caution">
    <text evidence="2">The sequence shown here is derived from an EMBL/GenBank/DDBJ whole genome shotgun (WGS) entry which is preliminary data.</text>
</comment>
<dbReference type="Gene3D" id="3.90.550.10">
    <property type="entry name" value="Spore Coat Polysaccharide Biosynthesis Protein SpsA, Chain A"/>
    <property type="match status" value="1"/>
</dbReference>
<organism evidence="2 3">
    <name type="scientific">Candidatus Faecousia excrementigallinarum</name>
    <dbReference type="NCBI Taxonomy" id="2840806"/>
    <lineage>
        <taxon>Bacteria</taxon>
        <taxon>Bacillati</taxon>
        <taxon>Bacillota</taxon>
        <taxon>Clostridia</taxon>
        <taxon>Eubacteriales</taxon>
        <taxon>Oscillospiraceae</taxon>
        <taxon>Faecousia</taxon>
    </lineage>
</organism>
<proteinExistence type="predicted"/>
<sequence length="259" mass="29130">MHQKDFSLVDSSRLTGDVLIINQCDREDFSQVPTKTGTARMYATRDRGLTRSRNMAMEKSTADVCLLCDDDEVFVPDYEKIILEAYEKLPHADVIVFNMVGRPASLGNRVRQLHFPYTCRVSSWQISFRRQSLLRSGVRFDTLLGAGTGNGGEEELKFLTDCRRAGLSIYYVPEAIASVAQEVSTWFHGYTETYFENRGATTRYILGLPLALVYAAYYAVSKRSLYTLSPWQAFKATCRGMKGNRIGKLARSLPGKAGD</sequence>
<gene>
    <name evidence="2" type="ORF">IAB74_01020</name>
</gene>
<evidence type="ECO:0000313" key="3">
    <source>
        <dbReference type="Proteomes" id="UP000886796"/>
    </source>
</evidence>
<feature type="domain" description="Glycosyltransferase 2-like" evidence="1">
    <location>
        <begin position="44"/>
        <end position="121"/>
    </location>
</feature>